<keyword evidence="4" id="KW-0479">Metal-binding</keyword>
<dbReference type="PANTHER" id="PTHR43768:SF3">
    <property type="entry name" value="TREHALOSE 6-PHOSPHATE PHOSPHATASE"/>
    <property type="match status" value="1"/>
</dbReference>
<keyword evidence="6" id="KW-1185">Reference proteome</keyword>
<dbReference type="GO" id="GO:0046872">
    <property type="term" value="F:metal ion binding"/>
    <property type="evidence" value="ECO:0007669"/>
    <property type="project" value="UniProtKB-KW"/>
</dbReference>
<dbReference type="NCBIfam" id="TIGR00685">
    <property type="entry name" value="T6PP"/>
    <property type="match status" value="1"/>
</dbReference>
<comment type="function">
    <text evidence="4">Removes the phosphate from trehalose 6-phosphate to produce free trehalose.</text>
</comment>
<reference evidence="6" key="1">
    <citation type="submission" date="2017-11" db="EMBL/GenBank/DDBJ databases">
        <authorList>
            <person name="Kuznetsova I."/>
            <person name="Sazanova A."/>
            <person name="Chirak E."/>
            <person name="Safronova V."/>
            <person name="Willems A."/>
        </authorList>
    </citation>
    <scope>NUCLEOTIDE SEQUENCE [LARGE SCALE GENOMIC DNA]</scope>
    <source>
        <strain evidence="6">PEPV15</strain>
    </source>
</reference>
<dbReference type="InterPro" id="IPR036412">
    <property type="entry name" value="HAD-like_sf"/>
</dbReference>
<dbReference type="PANTHER" id="PTHR43768">
    <property type="entry name" value="TREHALOSE 6-PHOSPHATE PHOSPHATASE"/>
    <property type="match status" value="1"/>
</dbReference>
<comment type="similarity">
    <text evidence="2 4">Belongs to the trehalose phosphatase family.</text>
</comment>
<dbReference type="OrthoDB" id="9814913at2"/>
<evidence type="ECO:0000313" key="5">
    <source>
        <dbReference type="EMBL" id="PSH55358.1"/>
    </source>
</evidence>
<dbReference type="EMBL" id="PGGN01000005">
    <property type="protein sequence ID" value="PSH55358.1"/>
    <property type="molecule type" value="Genomic_DNA"/>
</dbReference>
<dbReference type="CDD" id="cd01627">
    <property type="entry name" value="HAD_TPP"/>
    <property type="match status" value="1"/>
</dbReference>
<organism evidence="5 6">
    <name type="scientific">Phyllobacterium endophyticum</name>
    <dbReference type="NCBI Taxonomy" id="1149773"/>
    <lineage>
        <taxon>Bacteria</taxon>
        <taxon>Pseudomonadati</taxon>
        <taxon>Pseudomonadota</taxon>
        <taxon>Alphaproteobacteria</taxon>
        <taxon>Hyphomicrobiales</taxon>
        <taxon>Phyllobacteriaceae</taxon>
        <taxon>Phyllobacterium</taxon>
    </lineage>
</organism>
<dbReference type="InterPro" id="IPR023214">
    <property type="entry name" value="HAD_sf"/>
</dbReference>
<evidence type="ECO:0000256" key="1">
    <source>
        <dbReference type="ARBA" id="ARBA00005199"/>
    </source>
</evidence>
<comment type="caution">
    <text evidence="5">The sequence shown here is derived from an EMBL/GenBank/DDBJ whole genome shotgun (WGS) entry which is preliminary data.</text>
</comment>
<dbReference type="EC" id="3.1.3.12" evidence="4"/>
<dbReference type="Gene3D" id="3.30.70.1020">
    <property type="entry name" value="Trehalose-6-phosphate phosphatase related protein, domain 2"/>
    <property type="match status" value="1"/>
</dbReference>
<proteinExistence type="inferred from homology"/>
<dbReference type="RefSeq" id="WP_106718792.1">
    <property type="nucleotide sequence ID" value="NZ_JACHXT010000005.1"/>
</dbReference>
<comment type="catalytic activity">
    <reaction evidence="4">
        <text>alpha,alpha-trehalose 6-phosphate + H2O = alpha,alpha-trehalose + phosphate</text>
        <dbReference type="Rhea" id="RHEA:23420"/>
        <dbReference type="ChEBI" id="CHEBI:15377"/>
        <dbReference type="ChEBI" id="CHEBI:16551"/>
        <dbReference type="ChEBI" id="CHEBI:43474"/>
        <dbReference type="ChEBI" id="CHEBI:58429"/>
        <dbReference type="EC" id="3.1.3.12"/>
    </reaction>
</comment>
<sequence>MQPDTACDNADGPLPSSLDGWALFIDIDGTLIDLATTPESIVVPPDLPDQLMKLSRKVGGALALVTGRSIAAVDTMFAPHHFTVAGLHGAEIRRENADILRHGLNAEALDRPRLVLQDFARHWPGMVIEDKGLGLSVHYRQAPEAATAAAHAVDRLVKDLGYGWKRQDGKMVVEIGPAGTSKGVAVAHFMETAPYAGRKFLVIGDDLTDETMFHYAREAGGRSIRVGDPPFESIAEFKLESASDVRSWIARATSEN</sequence>
<protein>
    <recommendedName>
        <fullName evidence="4">Trehalose 6-phosphate phosphatase</fullName>
        <ecNumber evidence="4">3.1.3.12</ecNumber>
    </recommendedName>
</protein>
<dbReference type="AlphaFoldDB" id="A0A2P7AMC3"/>
<keyword evidence="3 4" id="KW-0378">Hydrolase</keyword>
<dbReference type="Proteomes" id="UP000241158">
    <property type="component" value="Unassembled WGS sequence"/>
</dbReference>
<evidence type="ECO:0000256" key="3">
    <source>
        <dbReference type="ARBA" id="ARBA00022801"/>
    </source>
</evidence>
<dbReference type="UniPathway" id="UPA00299"/>
<keyword evidence="4" id="KW-0460">Magnesium</keyword>
<dbReference type="Pfam" id="PF02358">
    <property type="entry name" value="Trehalose_PPase"/>
    <property type="match status" value="1"/>
</dbReference>
<evidence type="ECO:0000256" key="4">
    <source>
        <dbReference type="RuleBase" id="RU361117"/>
    </source>
</evidence>
<dbReference type="Gene3D" id="3.40.50.1000">
    <property type="entry name" value="HAD superfamily/HAD-like"/>
    <property type="match status" value="1"/>
</dbReference>
<dbReference type="GO" id="GO:0005992">
    <property type="term" value="P:trehalose biosynthetic process"/>
    <property type="evidence" value="ECO:0007669"/>
    <property type="project" value="UniProtKB-UniPathway"/>
</dbReference>
<accession>A0A2P7AMC3</accession>
<evidence type="ECO:0000256" key="2">
    <source>
        <dbReference type="ARBA" id="ARBA00008770"/>
    </source>
</evidence>
<comment type="cofactor">
    <cofactor evidence="4">
        <name>Mg(2+)</name>
        <dbReference type="ChEBI" id="CHEBI:18420"/>
    </cofactor>
</comment>
<dbReference type="InterPro" id="IPR006379">
    <property type="entry name" value="HAD-SF_hydro_IIB"/>
</dbReference>
<dbReference type="InterPro" id="IPR044651">
    <property type="entry name" value="OTSB-like"/>
</dbReference>
<comment type="pathway">
    <text evidence="1 4">Glycan biosynthesis; trehalose biosynthesis.</text>
</comment>
<dbReference type="NCBIfam" id="TIGR01484">
    <property type="entry name" value="HAD-SF-IIB"/>
    <property type="match status" value="1"/>
</dbReference>
<dbReference type="SUPFAM" id="SSF56784">
    <property type="entry name" value="HAD-like"/>
    <property type="match status" value="1"/>
</dbReference>
<name>A0A2P7AMC3_9HYPH</name>
<dbReference type="InterPro" id="IPR003337">
    <property type="entry name" value="Trehalose_PPase"/>
</dbReference>
<dbReference type="GO" id="GO:0004805">
    <property type="term" value="F:trehalose-phosphatase activity"/>
    <property type="evidence" value="ECO:0007669"/>
    <property type="project" value="UniProtKB-EC"/>
</dbReference>
<gene>
    <name evidence="5" type="primary">otsB</name>
    <name evidence="5" type="ORF">CU100_22105</name>
</gene>
<evidence type="ECO:0000313" key="6">
    <source>
        <dbReference type="Proteomes" id="UP000241158"/>
    </source>
</evidence>